<evidence type="ECO:0000313" key="1">
    <source>
        <dbReference type="EMBL" id="GAA1694907.1"/>
    </source>
</evidence>
<accession>A0ABN2HWU0</accession>
<gene>
    <name evidence="1" type="ORF">GCM10009830_48420</name>
</gene>
<comment type="caution">
    <text evidence="1">The sequence shown here is derived from an EMBL/GenBank/DDBJ whole genome shotgun (WGS) entry which is preliminary data.</text>
</comment>
<name>A0ABN2HWU0_9ACTN</name>
<reference evidence="1 2" key="1">
    <citation type="journal article" date="2019" name="Int. J. Syst. Evol. Microbiol.">
        <title>The Global Catalogue of Microorganisms (GCM) 10K type strain sequencing project: providing services to taxonomists for standard genome sequencing and annotation.</title>
        <authorList>
            <consortium name="The Broad Institute Genomics Platform"/>
            <consortium name="The Broad Institute Genome Sequencing Center for Infectious Disease"/>
            <person name="Wu L."/>
            <person name="Ma J."/>
        </authorList>
    </citation>
    <scope>NUCLEOTIDE SEQUENCE [LARGE SCALE GENOMIC DNA]</scope>
    <source>
        <strain evidence="1 2">JCM 16001</strain>
    </source>
</reference>
<proteinExistence type="predicted"/>
<keyword evidence="2" id="KW-1185">Reference proteome</keyword>
<protein>
    <submittedName>
        <fullName evidence="1">Uncharacterized protein</fullName>
    </submittedName>
</protein>
<dbReference type="EMBL" id="BAAAQF010000034">
    <property type="protein sequence ID" value="GAA1694907.1"/>
    <property type="molecule type" value="Genomic_DNA"/>
</dbReference>
<sequence length="116" mass="12510">MRVPASLADRADTGPAFAAANQVASHALRLGLQGLEMTEHATLTLPMPAADRERVLRVKSGGEPDLDVVLAEITAARDRIESLLDAGRTPLPPEPDAERVSAWSVSAHRRHWDSVE</sequence>
<dbReference type="Proteomes" id="UP001499851">
    <property type="component" value="Unassembled WGS sequence"/>
</dbReference>
<evidence type="ECO:0000313" key="2">
    <source>
        <dbReference type="Proteomes" id="UP001499851"/>
    </source>
</evidence>
<organism evidence="1 2">
    <name type="scientific">Glycomyces endophyticus</name>
    <dbReference type="NCBI Taxonomy" id="480996"/>
    <lineage>
        <taxon>Bacteria</taxon>
        <taxon>Bacillati</taxon>
        <taxon>Actinomycetota</taxon>
        <taxon>Actinomycetes</taxon>
        <taxon>Glycomycetales</taxon>
        <taxon>Glycomycetaceae</taxon>
        <taxon>Glycomyces</taxon>
    </lineage>
</organism>